<feature type="region of interest" description="Disordered" evidence="1">
    <location>
        <begin position="96"/>
        <end position="122"/>
    </location>
</feature>
<keyword evidence="3" id="KW-1185">Reference proteome</keyword>
<protein>
    <submittedName>
        <fullName evidence="2">Uncharacterized protein</fullName>
    </submittedName>
</protein>
<dbReference type="OrthoDB" id="5810085at2759"/>
<evidence type="ECO:0000313" key="3">
    <source>
        <dbReference type="Proteomes" id="UP000270094"/>
    </source>
</evidence>
<name>A0A3P7L9V2_STRVU</name>
<dbReference type="Proteomes" id="UP000270094">
    <property type="component" value="Unassembled WGS sequence"/>
</dbReference>
<evidence type="ECO:0000256" key="1">
    <source>
        <dbReference type="SAM" id="MobiDB-lite"/>
    </source>
</evidence>
<organism evidence="2 3">
    <name type="scientific">Strongylus vulgaris</name>
    <name type="common">Blood worm</name>
    <dbReference type="NCBI Taxonomy" id="40348"/>
    <lineage>
        <taxon>Eukaryota</taxon>
        <taxon>Metazoa</taxon>
        <taxon>Ecdysozoa</taxon>
        <taxon>Nematoda</taxon>
        <taxon>Chromadorea</taxon>
        <taxon>Rhabditida</taxon>
        <taxon>Rhabditina</taxon>
        <taxon>Rhabditomorpha</taxon>
        <taxon>Strongyloidea</taxon>
        <taxon>Strongylidae</taxon>
        <taxon>Strongylus</taxon>
    </lineage>
</organism>
<sequence length="371" mass="42011">MVTYLLLEASTHSNLLDLIHFCAEKSLKFTVATELRQLFSCDCMHMDKNRTAAETSSSANNHFVINDDAEQPESISSHPSPSSVPAAVLLEEAISSTSHVKQETREELESWENEPTISSETNASLIASEAPLEERVTHLENIVQNMETRILNLEHPALAASSKKPLFGNKAVKSSPRYRFNSPGPRFKDLDLVFEYNTWRTFVPQLFLMNEEKKLNSFIKHIFSRVVNNESDEMLFITKREGEVNNLARIPNELRQVLRDFIVDVYDPPDRPTLEAVVLKCMKTVAKRKLPGQLPEAYQPASTTVKQEDGPCSSLVDAEEKNKEEFLKMHPLISAQYISVLCVPKHVTYCDDLTRCWVGRQDQPGGFEAQN</sequence>
<accession>A0A3P7L9V2</accession>
<gene>
    <name evidence="2" type="ORF">SVUK_LOCUS14533</name>
</gene>
<dbReference type="AlphaFoldDB" id="A0A3P7L9V2"/>
<feature type="compositionally biased region" description="Polar residues" evidence="1">
    <location>
        <begin position="113"/>
        <end position="122"/>
    </location>
</feature>
<reference evidence="2 3" key="1">
    <citation type="submission" date="2018-11" db="EMBL/GenBank/DDBJ databases">
        <authorList>
            <consortium name="Pathogen Informatics"/>
        </authorList>
    </citation>
    <scope>NUCLEOTIDE SEQUENCE [LARGE SCALE GENOMIC DNA]</scope>
</reference>
<proteinExistence type="predicted"/>
<dbReference type="EMBL" id="UYYB01105474">
    <property type="protein sequence ID" value="VDM79535.1"/>
    <property type="molecule type" value="Genomic_DNA"/>
</dbReference>
<evidence type="ECO:0000313" key="2">
    <source>
        <dbReference type="EMBL" id="VDM79535.1"/>
    </source>
</evidence>